<dbReference type="OrthoDB" id="9766614at2"/>
<evidence type="ECO:0000256" key="5">
    <source>
        <dbReference type="ARBA" id="ARBA00023235"/>
    </source>
</evidence>
<reference evidence="8 9" key="1">
    <citation type="journal article" date="2005" name="Genome Res.">
        <title>The Chlamydophila abortus genome sequence reveals an array of variable proteins that contribute to interspecies variation.</title>
        <authorList>
            <person name="Thomson N.R."/>
            <person name="Yeats C."/>
            <person name="Bell K."/>
            <person name="Holden M.T.G."/>
            <person name="Bentley S.D."/>
            <person name="Livingstone M."/>
            <person name="Cerdeno-Tarraga A.M."/>
            <person name="Harris B."/>
            <person name="Doggett J."/>
            <person name="Ormond D."/>
            <person name="Mungal K."/>
            <person name="Clarke K."/>
            <person name="Feltwell T."/>
            <person name="Hance Z."/>
            <person name="Sanders M."/>
            <person name="Quail M.A."/>
            <person name="Price C."/>
            <person name="Parkhill J."/>
            <person name="Longbottom D."/>
        </authorList>
    </citation>
    <scope>NUCLEOTIDE SEQUENCE [LARGE SCALE GENOMIC DNA]</scope>
    <source>
        <strain evidence="9">DSM 27085 / S26/3</strain>
    </source>
</reference>
<evidence type="ECO:0000313" key="8">
    <source>
        <dbReference type="EMBL" id="CAH64388.1"/>
    </source>
</evidence>
<dbReference type="SUPFAM" id="SSF52029">
    <property type="entry name" value="GroEL apical domain-like"/>
    <property type="match status" value="1"/>
</dbReference>
<dbReference type="PRINTS" id="PR00298">
    <property type="entry name" value="CHAPERONIN60"/>
</dbReference>
<organism evidence="8 9">
    <name type="scientific">Chlamydia abortus (strain DSM 27085 / S26/3)</name>
    <name type="common">Chlamydophila abortus</name>
    <dbReference type="NCBI Taxonomy" id="218497"/>
    <lineage>
        <taxon>Bacteria</taxon>
        <taxon>Pseudomonadati</taxon>
        <taxon>Chlamydiota</taxon>
        <taxon>Chlamydiia</taxon>
        <taxon>Chlamydiales</taxon>
        <taxon>Chlamydiaceae</taxon>
        <taxon>Chlamydia/Chlamydophila group</taxon>
        <taxon>Chlamydia</taxon>
    </lineage>
</organism>
<comment type="similarity">
    <text evidence="1 6">Belongs to the chaperonin (HSP60) family.</text>
</comment>
<evidence type="ECO:0000256" key="3">
    <source>
        <dbReference type="ARBA" id="ARBA00022840"/>
    </source>
</evidence>
<dbReference type="KEGG" id="cab:CAB949"/>
<dbReference type="GO" id="GO:0016853">
    <property type="term" value="F:isomerase activity"/>
    <property type="evidence" value="ECO:0007669"/>
    <property type="project" value="UniProtKB-KW"/>
</dbReference>
<dbReference type="AlphaFoldDB" id="Q5L4Q8"/>
<dbReference type="NCBIfam" id="NF009488">
    <property type="entry name" value="PRK12850.1"/>
    <property type="match status" value="1"/>
</dbReference>
<dbReference type="SUPFAM" id="SSF48592">
    <property type="entry name" value="GroEL equatorial domain-like"/>
    <property type="match status" value="1"/>
</dbReference>
<keyword evidence="2" id="KW-0547">Nucleotide-binding</keyword>
<dbReference type="FunFam" id="3.50.7.10:FF:000001">
    <property type="entry name" value="60 kDa chaperonin"/>
    <property type="match status" value="1"/>
</dbReference>
<evidence type="ECO:0000256" key="1">
    <source>
        <dbReference type="ARBA" id="ARBA00006607"/>
    </source>
</evidence>
<dbReference type="Proteomes" id="UP000001012">
    <property type="component" value="Chromosome"/>
</dbReference>
<accession>Q5L4Q8</accession>
<dbReference type="Gene3D" id="1.10.560.10">
    <property type="entry name" value="GroEL-like equatorial domain"/>
    <property type="match status" value="1"/>
</dbReference>
<dbReference type="RefSeq" id="WP_011097443.1">
    <property type="nucleotide sequence ID" value="NC_004552.2"/>
</dbReference>
<keyword evidence="9" id="KW-1185">Reference proteome</keyword>
<dbReference type="InterPro" id="IPR001844">
    <property type="entry name" value="Cpn60/GroEL"/>
</dbReference>
<dbReference type="NCBIfam" id="NF009489">
    <property type="entry name" value="PRK12851.1"/>
    <property type="match status" value="1"/>
</dbReference>
<protein>
    <recommendedName>
        <fullName evidence="7">60 kDa chaperonin</fullName>
    </recommendedName>
</protein>
<dbReference type="Gene3D" id="3.50.7.10">
    <property type="entry name" value="GroEL"/>
    <property type="match status" value="1"/>
</dbReference>
<dbReference type="PANTHER" id="PTHR45633">
    <property type="entry name" value="60 KDA HEAT SHOCK PROTEIN, MITOCHONDRIAL"/>
    <property type="match status" value="1"/>
</dbReference>
<evidence type="ECO:0000256" key="7">
    <source>
        <dbReference type="RuleBase" id="RU000419"/>
    </source>
</evidence>
<evidence type="ECO:0000313" key="9">
    <source>
        <dbReference type="Proteomes" id="UP000001012"/>
    </source>
</evidence>
<dbReference type="EMBL" id="CR848038">
    <property type="protein sequence ID" value="CAH64388.1"/>
    <property type="molecule type" value="Genomic_DNA"/>
</dbReference>
<dbReference type="HOGENOM" id="CLU_016503_6_1_0"/>
<proteinExistence type="inferred from homology"/>
<name>Q5L4Q8_CHLAB</name>
<sequence length="546" mass="58560">MSKIFKNRLEGLSALNRGVRALAKAVITTLGPQGSCVVIKKDRMSPYVTKHGASIAKEVTLTDAFEHTGLKLAKEAALQTEMQVGDGSTTAVVLIDVLFSSGLKGVAVGLDPLEIKQGISLAGDMLDKELSKLAIQADPQEDVLQIATTSANNDALIGRLISEAIATVGIEGVISIKEGTNKETTLKATTDVSLNAGYVSPYFITHPETMEVVYENASILLCNQTLSCLNQAFIHFLDQTFQTSKNPLIIFAEDFDPQLLSILIVNKLKGGLPLCAIKAPGCGNQRKAILEDMAILTGATVVGDLLGISLEEGHPDILGFVGKIVITQNTTRLSEGKGSPERREQRIEYLRRAIVHSSSEMATEDLEKRLARFVGGMAQIHLGAATENEYREKKICLESALKATKAAFKEGCLPGGGTALARAASVVKIPEQLPAGVMFGCKCMLQSAEAPLRILARNAGKVPDAVVATVLEHADPYFGYNCVNDTFENLISAGVLDPLSVIKYILKHSISISCLLLTSSFFIVDSSKELQDPPFPETSHPDDLQQ</sequence>
<dbReference type="InterPro" id="IPR027413">
    <property type="entry name" value="GROEL-like_equatorial_sf"/>
</dbReference>
<dbReference type="CDD" id="cd03344">
    <property type="entry name" value="GroEL"/>
    <property type="match status" value="1"/>
</dbReference>
<dbReference type="GO" id="GO:0140662">
    <property type="term" value="F:ATP-dependent protein folding chaperone"/>
    <property type="evidence" value="ECO:0007669"/>
    <property type="project" value="InterPro"/>
</dbReference>
<dbReference type="SUPFAM" id="SSF54849">
    <property type="entry name" value="GroEL-intermediate domain like"/>
    <property type="match status" value="2"/>
</dbReference>
<keyword evidence="5" id="KW-0413">Isomerase</keyword>
<dbReference type="NCBIfam" id="NF009487">
    <property type="entry name" value="PRK12849.1"/>
    <property type="match status" value="1"/>
</dbReference>
<comment type="function">
    <text evidence="7">Together with its co-chaperonin GroES, plays an essential role in assisting protein folding. The GroEL-GroES system forms a nano-cage that allows encapsulation of the non-native substrate proteins and provides a physical environment optimized to promote and accelerate protein folding.</text>
</comment>
<dbReference type="Pfam" id="PF00118">
    <property type="entry name" value="Cpn60_TCP1"/>
    <property type="match status" value="1"/>
</dbReference>
<keyword evidence="3" id="KW-0067">ATP-binding</keyword>
<dbReference type="GO" id="GO:0042026">
    <property type="term" value="P:protein refolding"/>
    <property type="evidence" value="ECO:0007669"/>
    <property type="project" value="InterPro"/>
</dbReference>
<dbReference type="eggNOG" id="COG0459">
    <property type="taxonomic scope" value="Bacteria"/>
</dbReference>
<evidence type="ECO:0000256" key="2">
    <source>
        <dbReference type="ARBA" id="ARBA00022741"/>
    </source>
</evidence>
<dbReference type="InterPro" id="IPR027409">
    <property type="entry name" value="GroEL-like_apical_dom_sf"/>
</dbReference>
<gene>
    <name evidence="8" type="primary">groEL-2</name>
    <name evidence="8" type="ordered locus">CAB949</name>
</gene>
<evidence type="ECO:0000256" key="4">
    <source>
        <dbReference type="ARBA" id="ARBA00023186"/>
    </source>
</evidence>
<keyword evidence="4" id="KW-0143">Chaperone</keyword>
<dbReference type="GO" id="GO:0005524">
    <property type="term" value="F:ATP binding"/>
    <property type="evidence" value="ECO:0007669"/>
    <property type="project" value="UniProtKB-KW"/>
</dbReference>
<dbReference type="InterPro" id="IPR002423">
    <property type="entry name" value="Cpn60/GroEL/TCP-1"/>
</dbReference>
<evidence type="ECO:0000256" key="6">
    <source>
        <dbReference type="RuleBase" id="RU000418"/>
    </source>
</evidence>
<dbReference type="InterPro" id="IPR027410">
    <property type="entry name" value="TCP-1-like_intermed_sf"/>
</dbReference>
<dbReference type="NCBIfam" id="NF000592">
    <property type="entry name" value="PRK00013.1"/>
    <property type="match status" value="1"/>
</dbReference>
<comment type="subunit">
    <text evidence="7">Forms a cylinder of 14 subunits composed of two heptameric rings stacked back-to-back. Interacts with the co-chaperonin GroES.</text>
</comment>
<dbReference type="Gene3D" id="3.30.260.10">
    <property type="entry name" value="TCP-1-like chaperonin intermediate domain"/>
    <property type="match status" value="1"/>
</dbReference>